<accession>A0ABQ3GGT2</accession>
<organism evidence="1 2">
    <name type="scientific">Zhihengliuella salsuginis</name>
    <dbReference type="NCBI Taxonomy" id="578222"/>
    <lineage>
        <taxon>Bacteria</taxon>
        <taxon>Bacillati</taxon>
        <taxon>Actinomycetota</taxon>
        <taxon>Actinomycetes</taxon>
        <taxon>Micrococcales</taxon>
        <taxon>Micrococcaceae</taxon>
        <taxon>Zhihengliuella</taxon>
    </lineage>
</organism>
<reference evidence="2" key="1">
    <citation type="journal article" date="2019" name="Int. J. Syst. Evol. Microbiol.">
        <title>The Global Catalogue of Microorganisms (GCM) 10K type strain sequencing project: providing services to taxonomists for standard genome sequencing and annotation.</title>
        <authorList>
            <consortium name="The Broad Institute Genomics Platform"/>
            <consortium name="The Broad Institute Genome Sequencing Center for Infectious Disease"/>
            <person name="Wu L."/>
            <person name="Ma J."/>
        </authorList>
    </citation>
    <scope>NUCLEOTIDE SEQUENCE [LARGE SCALE GENOMIC DNA]</scope>
    <source>
        <strain evidence="2">KCTC 19466</strain>
    </source>
</reference>
<proteinExistence type="predicted"/>
<comment type="caution">
    <text evidence="1">The sequence shown here is derived from an EMBL/GenBank/DDBJ whole genome shotgun (WGS) entry which is preliminary data.</text>
</comment>
<sequence length="107" mass="11297">MLIKVLHIEDCPMWREAARNTETALRELGAADVDFADTLISTPQEAATSGFAGSPTITVDGRDLFADGARTDALACRVYTEGGSLTGAPSPAAIRAALEPLVLRRPL</sequence>
<evidence type="ECO:0008006" key="3">
    <source>
        <dbReference type="Google" id="ProtNLM"/>
    </source>
</evidence>
<dbReference type="RefSeq" id="WP_189349353.1">
    <property type="nucleotide sequence ID" value="NZ_BMXK01000005.1"/>
</dbReference>
<evidence type="ECO:0000313" key="2">
    <source>
        <dbReference type="Proteomes" id="UP000642819"/>
    </source>
</evidence>
<gene>
    <name evidence="1" type="ORF">GCM10008096_13240</name>
</gene>
<evidence type="ECO:0000313" key="1">
    <source>
        <dbReference type="EMBL" id="GHD05009.1"/>
    </source>
</evidence>
<name>A0ABQ3GGT2_9MICC</name>
<protein>
    <recommendedName>
        <fullName evidence="3">Thioredoxin family protein</fullName>
    </recommendedName>
</protein>
<keyword evidence="2" id="KW-1185">Reference proteome</keyword>
<dbReference type="EMBL" id="BMXK01000005">
    <property type="protein sequence ID" value="GHD05009.1"/>
    <property type="molecule type" value="Genomic_DNA"/>
</dbReference>
<dbReference type="Proteomes" id="UP000642819">
    <property type="component" value="Unassembled WGS sequence"/>
</dbReference>